<keyword evidence="1" id="KW-1133">Transmembrane helix</keyword>
<dbReference type="Proteomes" id="UP000009072">
    <property type="component" value="Chromosome"/>
</dbReference>
<dbReference type="RefSeq" id="WP_011264990.1">
    <property type="nucleotide sequence ID" value="NC_006908.1"/>
</dbReference>
<dbReference type="KEGG" id="mmo:MMOB4700"/>
<accession>Q6KHH4</accession>
<feature type="transmembrane region" description="Helical" evidence="1">
    <location>
        <begin position="20"/>
        <end position="43"/>
    </location>
</feature>
<dbReference type="HOGENOM" id="CLU_2383047_0_0_14"/>
<keyword evidence="3" id="KW-1185">Reference proteome</keyword>
<dbReference type="STRING" id="267748.MMOB4700"/>
<proteinExistence type="predicted"/>
<reference evidence="2 3" key="1">
    <citation type="journal article" date="2004" name="Genome Res.">
        <title>The complete genome and proteome of Mycoplasma mobile.</title>
        <authorList>
            <person name="Jaffe J.D."/>
            <person name="Stange-Thomann N."/>
            <person name="Smith C."/>
            <person name="DeCaprio D."/>
            <person name="Fisher S."/>
            <person name="Butler J."/>
            <person name="Calvo S."/>
            <person name="Elkins T."/>
            <person name="FitzGerald M.G."/>
            <person name="Hafez N."/>
            <person name="Kodira C.D."/>
            <person name="Major J."/>
            <person name="Wang S."/>
            <person name="Wilkinson J."/>
            <person name="Nicol R."/>
            <person name="Nusbaum C."/>
            <person name="Birren B."/>
            <person name="Berg H.C."/>
            <person name="Church G.M."/>
        </authorList>
    </citation>
    <scope>NUCLEOTIDE SEQUENCE [LARGE SCALE GENOMIC DNA]</scope>
    <source>
        <strain evidence="3">ATCC 43663 / 163K / NCTC 11711</strain>
    </source>
</reference>
<evidence type="ECO:0000313" key="3">
    <source>
        <dbReference type="Proteomes" id="UP000009072"/>
    </source>
</evidence>
<gene>
    <name evidence="2" type="ordered locus">MMOB4700</name>
</gene>
<keyword evidence="1" id="KW-0472">Membrane</keyword>
<protein>
    <submittedName>
        <fullName evidence="2">Uncharacterized protein</fullName>
    </submittedName>
</protein>
<organism evidence="2 3">
    <name type="scientific">Mycoplasma mobile (strain ATCC 43663 / 163K / NCTC 11711)</name>
    <name type="common">Mesomycoplasma mobile</name>
    <dbReference type="NCBI Taxonomy" id="267748"/>
    <lineage>
        <taxon>Bacteria</taxon>
        <taxon>Bacillati</taxon>
        <taxon>Mycoplasmatota</taxon>
        <taxon>Mycoplasmoidales</taxon>
        <taxon>Metamycoplasmataceae</taxon>
        <taxon>Mesomycoplasma</taxon>
    </lineage>
</organism>
<dbReference type="EMBL" id="AE017308">
    <property type="protein sequence ID" value="AAT27956.1"/>
    <property type="molecule type" value="Genomic_DNA"/>
</dbReference>
<keyword evidence="1" id="KW-0812">Transmembrane</keyword>
<evidence type="ECO:0000256" key="1">
    <source>
        <dbReference type="SAM" id="Phobius"/>
    </source>
</evidence>
<sequence length="94" mass="11101">MENSKKSWKKSFPSWREKPFFELITTSFIFVVILSICLISIYLTNTPQTVGSDLINFFIWFSVTVAIAIILNIYILYIKKRNKVKSKKLKNNYK</sequence>
<feature type="transmembrane region" description="Helical" evidence="1">
    <location>
        <begin position="55"/>
        <end position="78"/>
    </location>
</feature>
<dbReference type="AlphaFoldDB" id="Q6KHH4"/>
<name>Q6KHH4_MYCM1</name>
<evidence type="ECO:0000313" key="2">
    <source>
        <dbReference type="EMBL" id="AAT27956.1"/>
    </source>
</evidence>